<evidence type="ECO:0000256" key="2">
    <source>
        <dbReference type="ARBA" id="ARBA00001946"/>
    </source>
</evidence>
<proteinExistence type="inferred from homology"/>
<dbReference type="Proteomes" id="UP000036270">
    <property type="component" value="Unassembled WGS sequence"/>
</dbReference>
<dbReference type="EC" id="2.7.1.50" evidence="11"/>
<dbReference type="EMBL" id="JWIZ01000041">
    <property type="protein sequence ID" value="KMK51280.1"/>
    <property type="molecule type" value="Genomic_DNA"/>
</dbReference>
<dbReference type="AlphaFoldDB" id="A0A0J5P692"/>
<name>A0A0J5P692_9PAST</name>
<dbReference type="GO" id="GO:0000287">
    <property type="term" value="F:magnesium ion binding"/>
    <property type="evidence" value="ECO:0007669"/>
    <property type="project" value="UniProtKB-UniRule"/>
</dbReference>
<evidence type="ECO:0000256" key="5">
    <source>
        <dbReference type="ARBA" id="ARBA00022723"/>
    </source>
</evidence>
<sequence length="266" mass="28162">MQFSLLDKIRQANPLIHCITNYVVANYTANGLLALGASPLMSANVQEMSDIQHFSKGLLLNIGTLNHSDLDAMICAGRAANALNVPVVLDPVGVGATPYRKQAVASLLQTVKMSIIRGNAGEIATLAEMDWQVKGVDAGQGQADFAAMTQAVAQKYHCIVAMSGEIDRISDGKRVVNIHNGTPLFTRITGAGCLLGAVFAAFLSVADQDQAFQATIEACTSYNIAGELATQGILPQQSGQFAVQLLDCLATLRPTDISTRARVSDE</sequence>
<dbReference type="RefSeq" id="WP_047977112.1">
    <property type="nucleotide sequence ID" value="NZ_JWIZ01000041.1"/>
</dbReference>
<dbReference type="NCBIfam" id="TIGR00694">
    <property type="entry name" value="thiM"/>
    <property type="match status" value="1"/>
</dbReference>
<dbReference type="GO" id="GO:0005524">
    <property type="term" value="F:ATP binding"/>
    <property type="evidence" value="ECO:0007669"/>
    <property type="project" value="UniProtKB-UniRule"/>
</dbReference>
<keyword evidence="10 11" id="KW-0784">Thiamine biosynthesis</keyword>
<evidence type="ECO:0000256" key="8">
    <source>
        <dbReference type="ARBA" id="ARBA00022840"/>
    </source>
</evidence>
<evidence type="ECO:0000256" key="3">
    <source>
        <dbReference type="ARBA" id="ARBA00004868"/>
    </source>
</evidence>
<comment type="pathway">
    <text evidence="3 11">Cofactor biosynthesis; thiamine diphosphate biosynthesis; 4-methyl-5-(2-phosphoethyl)-thiazole from 5-(2-hydroxyethyl)-4-methylthiazole: step 1/1.</text>
</comment>
<feature type="binding site" evidence="11">
    <location>
        <position position="41"/>
    </location>
    <ligand>
        <name>substrate</name>
    </ligand>
</feature>
<comment type="function">
    <text evidence="11">Catalyzes the phosphorylation of the hydroxyl group of 4-methyl-5-beta-hydroxyethylthiazole (THZ).</text>
</comment>
<evidence type="ECO:0000256" key="11">
    <source>
        <dbReference type="HAMAP-Rule" id="MF_00228"/>
    </source>
</evidence>
<evidence type="ECO:0000256" key="4">
    <source>
        <dbReference type="ARBA" id="ARBA00022679"/>
    </source>
</evidence>
<dbReference type="Gene3D" id="3.40.1190.20">
    <property type="match status" value="1"/>
</dbReference>
<evidence type="ECO:0000256" key="10">
    <source>
        <dbReference type="ARBA" id="ARBA00022977"/>
    </source>
</evidence>
<keyword evidence="5 11" id="KW-0479">Metal-binding</keyword>
<dbReference type="PRINTS" id="PR01099">
    <property type="entry name" value="HYETHTZKNASE"/>
</dbReference>
<keyword evidence="6 11" id="KW-0547">Nucleotide-binding</keyword>
<dbReference type="Pfam" id="PF02110">
    <property type="entry name" value="HK"/>
    <property type="match status" value="1"/>
</dbReference>
<dbReference type="UniPathway" id="UPA00060">
    <property type="reaction ID" value="UER00139"/>
</dbReference>
<comment type="catalytic activity">
    <reaction evidence="1 11">
        <text>5-(2-hydroxyethyl)-4-methylthiazole + ATP = 4-methyl-5-(2-phosphooxyethyl)-thiazole + ADP + H(+)</text>
        <dbReference type="Rhea" id="RHEA:24212"/>
        <dbReference type="ChEBI" id="CHEBI:15378"/>
        <dbReference type="ChEBI" id="CHEBI:17957"/>
        <dbReference type="ChEBI" id="CHEBI:30616"/>
        <dbReference type="ChEBI" id="CHEBI:58296"/>
        <dbReference type="ChEBI" id="CHEBI:456216"/>
        <dbReference type="EC" id="2.7.1.50"/>
    </reaction>
</comment>
<evidence type="ECO:0000256" key="7">
    <source>
        <dbReference type="ARBA" id="ARBA00022777"/>
    </source>
</evidence>
<evidence type="ECO:0000256" key="9">
    <source>
        <dbReference type="ARBA" id="ARBA00022842"/>
    </source>
</evidence>
<feature type="binding site" evidence="11">
    <location>
        <position position="117"/>
    </location>
    <ligand>
        <name>ATP</name>
        <dbReference type="ChEBI" id="CHEBI:30616"/>
    </ligand>
</feature>
<evidence type="ECO:0000313" key="12">
    <source>
        <dbReference type="EMBL" id="KMK51280.1"/>
    </source>
</evidence>
<comment type="caution">
    <text evidence="12">The sequence shown here is derived from an EMBL/GenBank/DDBJ whole genome shotgun (WGS) entry which is preliminary data.</text>
</comment>
<keyword evidence="13" id="KW-1185">Reference proteome</keyword>
<dbReference type="CDD" id="cd01170">
    <property type="entry name" value="THZ_kinase"/>
    <property type="match status" value="1"/>
</dbReference>
<feature type="binding site" evidence="11">
    <location>
        <position position="190"/>
    </location>
    <ligand>
        <name>substrate</name>
    </ligand>
</feature>
<comment type="cofactor">
    <cofactor evidence="2 11">
        <name>Mg(2+)</name>
        <dbReference type="ChEBI" id="CHEBI:18420"/>
    </cofactor>
</comment>
<evidence type="ECO:0000256" key="1">
    <source>
        <dbReference type="ARBA" id="ARBA00001771"/>
    </source>
</evidence>
<dbReference type="InterPro" id="IPR029056">
    <property type="entry name" value="Ribokinase-like"/>
</dbReference>
<evidence type="ECO:0000313" key="13">
    <source>
        <dbReference type="Proteomes" id="UP000036270"/>
    </source>
</evidence>
<feature type="binding site" evidence="11">
    <location>
        <position position="163"/>
    </location>
    <ligand>
        <name>ATP</name>
        <dbReference type="ChEBI" id="CHEBI:30616"/>
    </ligand>
</feature>
<dbReference type="GO" id="GO:0009229">
    <property type="term" value="P:thiamine diphosphate biosynthetic process"/>
    <property type="evidence" value="ECO:0007669"/>
    <property type="project" value="UniProtKB-UniRule"/>
</dbReference>
<gene>
    <name evidence="11" type="primary">thiM</name>
    <name evidence="12" type="ORF">RO21_07120</name>
</gene>
<dbReference type="GO" id="GO:0009228">
    <property type="term" value="P:thiamine biosynthetic process"/>
    <property type="evidence" value="ECO:0007669"/>
    <property type="project" value="UniProtKB-KW"/>
</dbReference>
<reference evidence="12 13" key="1">
    <citation type="submission" date="2014-12" db="EMBL/GenBank/DDBJ databases">
        <title>Reclassification of Actinobacillus muris as Muribacter muris.</title>
        <authorList>
            <person name="Christensen H."/>
            <person name="Nicklas W."/>
            <person name="Bisgaard M."/>
        </authorList>
    </citation>
    <scope>NUCLEOTIDE SEQUENCE [LARGE SCALE GENOMIC DNA]</scope>
    <source>
        <strain evidence="12 13">Ackerman80-443D</strain>
    </source>
</reference>
<dbReference type="PIRSF" id="PIRSF000513">
    <property type="entry name" value="Thz_kinase"/>
    <property type="match status" value="1"/>
</dbReference>
<protein>
    <recommendedName>
        <fullName evidence="11">Hydroxyethylthiazole kinase</fullName>
        <ecNumber evidence="11">2.7.1.50</ecNumber>
    </recommendedName>
    <alternativeName>
        <fullName evidence="11">4-methyl-5-beta-hydroxyethylthiazole kinase</fullName>
        <shortName evidence="11">TH kinase</shortName>
        <shortName evidence="11">Thz kinase</shortName>
    </alternativeName>
</protein>
<dbReference type="NCBIfam" id="NF006830">
    <property type="entry name" value="PRK09355.1"/>
    <property type="match status" value="1"/>
</dbReference>
<dbReference type="GO" id="GO:0004417">
    <property type="term" value="F:hydroxyethylthiazole kinase activity"/>
    <property type="evidence" value="ECO:0007669"/>
    <property type="project" value="UniProtKB-UniRule"/>
</dbReference>
<dbReference type="STRING" id="67855.RO21_07120"/>
<keyword evidence="4 11" id="KW-0808">Transferase</keyword>
<evidence type="ECO:0000256" key="6">
    <source>
        <dbReference type="ARBA" id="ARBA00022741"/>
    </source>
</evidence>
<dbReference type="PATRIC" id="fig|67855.3.peg.1454"/>
<dbReference type="HAMAP" id="MF_00228">
    <property type="entry name" value="Thz_kinase"/>
    <property type="match status" value="1"/>
</dbReference>
<keyword evidence="8 11" id="KW-0067">ATP-binding</keyword>
<comment type="similarity">
    <text evidence="11">Belongs to the Thz kinase family.</text>
</comment>
<keyword evidence="9 11" id="KW-0460">Magnesium</keyword>
<accession>A0A0J5P692</accession>
<dbReference type="InterPro" id="IPR000417">
    <property type="entry name" value="Hyethyz_kinase"/>
</dbReference>
<keyword evidence="7 11" id="KW-0418">Kinase</keyword>
<organism evidence="12 13">
    <name type="scientific">Muribacter muris</name>
    <dbReference type="NCBI Taxonomy" id="67855"/>
    <lineage>
        <taxon>Bacteria</taxon>
        <taxon>Pseudomonadati</taxon>
        <taxon>Pseudomonadota</taxon>
        <taxon>Gammaproteobacteria</taxon>
        <taxon>Pasteurellales</taxon>
        <taxon>Pasteurellaceae</taxon>
        <taxon>Muribacter</taxon>
    </lineage>
</organism>
<dbReference type="SUPFAM" id="SSF53613">
    <property type="entry name" value="Ribokinase-like"/>
    <property type="match status" value="1"/>
</dbReference>